<dbReference type="EMBL" id="LSDG01000045">
    <property type="protein sequence ID" value="KXB65033.1"/>
    <property type="molecule type" value="Genomic_DNA"/>
</dbReference>
<evidence type="ECO:0000256" key="6">
    <source>
        <dbReference type="ARBA" id="ARBA00023306"/>
    </source>
</evidence>
<evidence type="ECO:0000256" key="8">
    <source>
        <dbReference type="RuleBase" id="RU004135"/>
    </source>
</evidence>
<keyword evidence="7 8" id="KW-0961">Cell wall biogenesis/degradation</keyword>
<dbReference type="InterPro" id="IPR005761">
    <property type="entry name" value="UDP-N-AcMur-Glu-dNH2Pim_ligase"/>
</dbReference>
<dbReference type="GO" id="GO:0071555">
    <property type="term" value="P:cell wall organization"/>
    <property type="evidence" value="ECO:0007669"/>
    <property type="project" value="UniProtKB-KW"/>
</dbReference>
<evidence type="ECO:0000256" key="4">
    <source>
        <dbReference type="ARBA" id="ARBA00022960"/>
    </source>
</evidence>
<comment type="subcellular location">
    <subcellularLocation>
        <location evidence="8">Cytoplasm</location>
    </subcellularLocation>
</comment>
<dbReference type="InterPro" id="IPR004101">
    <property type="entry name" value="Mur_ligase_C"/>
</dbReference>
<proteinExistence type="inferred from homology"/>
<keyword evidence="12" id="KW-0436">Ligase</keyword>
<dbReference type="Pfam" id="PF02875">
    <property type="entry name" value="Mur_ligase_C"/>
    <property type="match status" value="1"/>
</dbReference>
<dbReference type="SUPFAM" id="SSF53623">
    <property type="entry name" value="MurD-like peptide ligases, catalytic domain"/>
    <property type="match status" value="1"/>
</dbReference>
<dbReference type="GO" id="GO:0009252">
    <property type="term" value="P:peptidoglycan biosynthetic process"/>
    <property type="evidence" value="ECO:0007669"/>
    <property type="project" value="UniProtKB-KW"/>
</dbReference>
<evidence type="ECO:0000256" key="3">
    <source>
        <dbReference type="ARBA" id="ARBA00022618"/>
    </source>
</evidence>
<dbReference type="InterPro" id="IPR013221">
    <property type="entry name" value="Mur_ligase_cen"/>
</dbReference>
<organism evidence="12 13">
    <name type="scientific">Aedoeadaptatus coxii</name>
    <dbReference type="NCBI Taxonomy" id="755172"/>
    <lineage>
        <taxon>Bacteria</taxon>
        <taxon>Bacillati</taxon>
        <taxon>Bacillota</taxon>
        <taxon>Tissierellia</taxon>
        <taxon>Tissierellales</taxon>
        <taxon>Peptoniphilaceae</taxon>
        <taxon>Aedoeadaptatus</taxon>
    </lineage>
</organism>
<dbReference type="PANTHER" id="PTHR23135">
    <property type="entry name" value="MUR LIGASE FAMILY MEMBER"/>
    <property type="match status" value="1"/>
</dbReference>
<comment type="caution">
    <text evidence="12">The sequence shown here is derived from an EMBL/GenBank/DDBJ whole genome shotgun (WGS) entry which is preliminary data.</text>
</comment>
<dbReference type="Pfam" id="PF08245">
    <property type="entry name" value="Mur_ligase_M"/>
    <property type="match status" value="1"/>
</dbReference>
<keyword evidence="5 8" id="KW-0573">Peptidoglycan synthesis</keyword>
<dbReference type="GO" id="GO:0008360">
    <property type="term" value="P:regulation of cell shape"/>
    <property type="evidence" value="ECO:0007669"/>
    <property type="project" value="UniProtKB-KW"/>
</dbReference>
<dbReference type="InterPro" id="IPR035911">
    <property type="entry name" value="MurE/MurF_N"/>
</dbReference>
<dbReference type="SUPFAM" id="SSF63418">
    <property type="entry name" value="MurE/MurF N-terminal domain"/>
    <property type="match status" value="1"/>
</dbReference>
<evidence type="ECO:0000313" key="13">
    <source>
        <dbReference type="Proteomes" id="UP000070442"/>
    </source>
</evidence>
<comment type="similarity">
    <text evidence="2">Belongs to the MurCDEF family. MurE subfamily.</text>
</comment>
<accession>A0A134ABD9</accession>
<dbReference type="InterPro" id="IPR036565">
    <property type="entry name" value="Mur-like_cat_sf"/>
</dbReference>
<evidence type="ECO:0000256" key="7">
    <source>
        <dbReference type="ARBA" id="ARBA00023316"/>
    </source>
</evidence>
<dbReference type="OrthoDB" id="9800958at2"/>
<dbReference type="Proteomes" id="UP000070442">
    <property type="component" value="Unassembled WGS sequence"/>
</dbReference>
<keyword evidence="3 8" id="KW-0132">Cell division</keyword>
<keyword evidence="6 8" id="KW-0131">Cell cycle</keyword>
<dbReference type="RefSeq" id="WP_068369169.1">
    <property type="nucleotide sequence ID" value="NZ_KQ960182.1"/>
</dbReference>
<evidence type="ECO:0000256" key="1">
    <source>
        <dbReference type="ARBA" id="ARBA00004752"/>
    </source>
</evidence>
<dbReference type="GO" id="GO:0016881">
    <property type="term" value="F:acid-amino acid ligase activity"/>
    <property type="evidence" value="ECO:0007669"/>
    <property type="project" value="InterPro"/>
</dbReference>
<dbReference type="Gene3D" id="3.40.1390.10">
    <property type="entry name" value="MurE/MurF, N-terminal domain"/>
    <property type="match status" value="1"/>
</dbReference>
<dbReference type="GO" id="GO:0051301">
    <property type="term" value="P:cell division"/>
    <property type="evidence" value="ECO:0007669"/>
    <property type="project" value="UniProtKB-KW"/>
</dbReference>
<dbReference type="GO" id="GO:0005737">
    <property type="term" value="C:cytoplasm"/>
    <property type="evidence" value="ECO:0007669"/>
    <property type="project" value="UniProtKB-SubCell"/>
</dbReference>
<evidence type="ECO:0000259" key="9">
    <source>
        <dbReference type="Pfam" id="PF01225"/>
    </source>
</evidence>
<sequence length="510" mass="57022">MKLKTLLERVEIQKRIGSIDEELDIPHISNDSREIGEGDIFVAMKGVLVDGHDYIEEAIKRGAALIVCDHEVSIDVPRIVVENPRMALADLACAFYGDPSKEMKVYGVTATNGKTSTAYMMRDIFKAAGFEVGVIGTVEVQYKDVSIPSILTTPESIHLQKHLRNMADSGVEVVVMEVSSSAQELYRSRGIDYDIVSFNNISVEHLEQHGTFENYFRFKSRLIRHADKETAVILNIDAPLIENLKDKTEGQVFTAGAEKDALIGVSDIDISSGFPKFIYSVKDDHKAGKWSLKKLDLPIELQVTGFHTVLNAMVAISFGLLVGVEPSIIQKALYNFRGVERRFELIYNKEYMIIDDHYANVKNIAVTLETLCRMDYKNLHLLYAIRGGRGAELNRENAEETVKWMPKLPLKDFIATKSVEVVSSKDVVTDKELEAFLSEMEKAGHSVPVIDSLKEAIDAILPKVEPGDVLLLAGCQGMDHAAKYIWQMLADSSSGDERAHWLKKIDERIC</sequence>
<keyword evidence="13" id="KW-1185">Reference proteome</keyword>
<name>A0A134ABD9_9FIRM</name>
<evidence type="ECO:0000256" key="2">
    <source>
        <dbReference type="ARBA" id="ARBA00005898"/>
    </source>
</evidence>
<dbReference type="InterPro" id="IPR036615">
    <property type="entry name" value="Mur_ligase_C_dom_sf"/>
</dbReference>
<evidence type="ECO:0000259" key="10">
    <source>
        <dbReference type="Pfam" id="PF02875"/>
    </source>
</evidence>
<evidence type="ECO:0000256" key="5">
    <source>
        <dbReference type="ARBA" id="ARBA00022984"/>
    </source>
</evidence>
<keyword evidence="4 8" id="KW-0133">Cell shape</keyword>
<comment type="pathway">
    <text evidence="1 8">Cell wall biogenesis; peptidoglycan biosynthesis.</text>
</comment>
<dbReference type="AlphaFoldDB" id="A0A134ABD9"/>
<feature type="domain" description="Mur ligase central" evidence="11">
    <location>
        <begin position="108"/>
        <end position="317"/>
    </location>
</feature>
<dbReference type="Gene3D" id="3.40.1190.10">
    <property type="entry name" value="Mur-like, catalytic domain"/>
    <property type="match status" value="1"/>
</dbReference>
<dbReference type="STRING" id="755172.HMPREF1863_01541"/>
<dbReference type="GO" id="GO:0005524">
    <property type="term" value="F:ATP binding"/>
    <property type="evidence" value="ECO:0007669"/>
    <property type="project" value="InterPro"/>
</dbReference>
<protein>
    <submittedName>
        <fullName evidence="12">UDP-N-acetylmuramoyl-L-alanyl-D-glutamate--2, 6-diaminopimelate ligase</fullName>
    </submittedName>
</protein>
<dbReference type="NCBIfam" id="TIGR01085">
    <property type="entry name" value="murE"/>
    <property type="match status" value="1"/>
</dbReference>
<dbReference type="Pfam" id="PF01225">
    <property type="entry name" value="Mur_ligase"/>
    <property type="match status" value="1"/>
</dbReference>
<feature type="domain" description="Mur ligase C-terminal" evidence="10">
    <location>
        <begin position="341"/>
        <end position="474"/>
    </location>
</feature>
<dbReference type="SUPFAM" id="SSF53244">
    <property type="entry name" value="MurD-like peptide ligases, peptide-binding domain"/>
    <property type="match status" value="1"/>
</dbReference>
<dbReference type="PANTHER" id="PTHR23135:SF4">
    <property type="entry name" value="UDP-N-ACETYLMURAMOYL-L-ALANYL-D-GLUTAMATE--2,6-DIAMINOPIMELATE LIGASE MURE HOMOLOG, CHLOROPLASTIC"/>
    <property type="match status" value="1"/>
</dbReference>
<dbReference type="PATRIC" id="fig|755172.3.peg.1501"/>
<evidence type="ECO:0000259" key="11">
    <source>
        <dbReference type="Pfam" id="PF08245"/>
    </source>
</evidence>
<dbReference type="InterPro" id="IPR000713">
    <property type="entry name" value="Mur_ligase_N"/>
</dbReference>
<feature type="domain" description="Mur ligase N-terminal catalytic" evidence="9">
    <location>
        <begin position="26"/>
        <end position="96"/>
    </location>
</feature>
<evidence type="ECO:0000313" key="12">
    <source>
        <dbReference type="EMBL" id="KXB65033.1"/>
    </source>
</evidence>
<reference evidence="13" key="1">
    <citation type="submission" date="2016-01" db="EMBL/GenBank/DDBJ databases">
        <authorList>
            <person name="Mitreva M."/>
            <person name="Pepin K.H."/>
            <person name="Mihindukulasuriya K.A."/>
            <person name="Fulton R."/>
            <person name="Fronick C."/>
            <person name="O'Laughlin M."/>
            <person name="Miner T."/>
            <person name="Herter B."/>
            <person name="Rosa B.A."/>
            <person name="Cordes M."/>
            <person name="Tomlinson C."/>
            <person name="Wollam A."/>
            <person name="Palsikar V.B."/>
            <person name="Mardis E.R."/>
            <person name="Wilson R.K."/>
        </authorList>
    </citation>
    <scope>NUCLEOTIDE SEQUENCE [LARGE SCALE GENOMIC DNA]</scope>
    <source>
        <strain evidence="13">DNF00729</strain>
    </source>
</reference>
<gene>
    <name evidence="12" type="ORF">HMPREF1863_01541</name>
</gene>